<dbReference type="EMBL" id="JAVHJM010000005">
    <property type="protein sequence ID" value="KAK6513800.1"/>
    <property type="molecule type" value="Genomic_DNA"/>
</dbReference>
<dbReference type="Proteomes" id="UP001307849">
    <property type="component" value="Unassembled WGS sequence"/>
</dbReference>
<evidence type="ECO:0000313" key="2">
    <source>
        <dbReference type="Proteomes" id="UP001307849"/>
    </source>
</evidence>
<reference evidence="1 2" key="1">
    <citation type="submission" date="2019-10" db="EMBL/GenBank/DDBJ databases">
        <authorList>
            <person name="Palmer J.M."/>
        </authorList>
    </citation>
    <scope>NUCLEOTIDE SEQUENCE [LARGE SCALE GENOMIC DNA]</scope>
    <source>
        <strain evidence="1 2">TWF506</strain>
    </source>
</reference>
<organism evidence="1 2">
    <name type="scientific">Arthrobotrys conoides</name>
    <dbReference type="NCBI Taxonomy" id="74498"/>
    <lineage>
        <taxon>Eukaryota</taxon>
        <taxon>Fungi</taxon>
        <taxon>Dikarya</taxon>
        <taxon>Ascomycota</taxon>
        <taxon>Pezizomycotina</taxon>
        <taxon>Orbiliomycetes</taxon>
        <taxon>Orbiliales</taxon>
        <taxon>Orbiliaceae</taxon>
        <taxon>Arthrobotrys</taxon>
    </lineage>
</organism>
<evidence type="ECO:0000313" key="1">
    <source>
        <dbReference type="EMBL" id="KAK6513800.1"/>
    </source>
</evidence>
<proteinExistence type="predicted"/>
<protein>
    <submittedName>
        <fullName evidence="1">Uncharacterized protein</fullName>
    </submittedName>
</protein>
<comment type="caution">
    <text evidence="1">The sequence shown here is derived from an EMBL/GenBank/DDBJ whole genome shotgun (WGS) entry which is preliminary data.</text>
</comment>
<name>A0AAN8RMJ2_9PEZI</name>
<sequence length="268" mass="30719">MYRRILSAAPAILKTIPYLCARARSKLPSSISIPKRYTTLLTPPPFITSDFRSHDANFLVEYAEIKPGAITKYSQPIDVEPCIVGDSETDYRSIVFSSLLIQEFKKANIGMTEYGTQILQNTCTSFEAHDLYDYCGQLDFRKCLLDEIFNGPIDLPDLPPITPKLKQLNHRSKPDSGRMSYVPCRYEEFKVYLMWEALYYRSTYMRDVIEEAENIAGNAIRGDRITTSPWWYSLGMMYSLGMVVREDVDGLPDPIVYYKEFSKDAEAA</sequence>
<accession>A0AAN8RMJ2</accession>
<gene>
    <name evidence="1" type="ORF">TWF506_008235</name>
</gene>
<keyword evidence="2" id="KW-1185">Reference proteome</keyword>
<dbReference type="AlphaFoldDB" id="A0AAN8RMJ2"/>